<dbReference type="InterPro" id="IPR003439">
    <property type="entry name" value="ABC_transporter-like_ATP-bd"/>
</dbReference>
<dbReference type="EC" id="7.6.2.9" evidence="11"/>
<evidence type="ECO:0000256" key="10">
    <source>
        <dbReference type="ARBA" id="ARBA00063934"/>
    </source>
</evidence>
<keyword evidence="6" id="KW-0408">Iron</keyword>
<dbReference type="EMBL" id="JACHGK010000006">
    <property type="protein sequence ID" value="MBB6445597.1"/>
    <property type="molecule type" value="Genomic_DNA"/>
</dbReference>
<evidence type="ECO:0000259" key="13">
    <source>
        <dbReference type="PROSITE" id="PS50893"/>
    </source>
</evidence>
<comment type="caution">
    <text evidence="14">The sequence shown here is derived from an EMBL/GenBank/DDBJ whole genome shotgun (WGS) entry which is preliminary data.</text>
</comment>
<evidence type="ECO:0000313" key="14">
    <source>
        <dbReference type="EMBL" id="MBB6445597.1"/>
    </source>
</evidence>
<dbReference type="GO" id="GO:0015418">
    <property type="term" value="F:ABC-type quaternary ammonium compound transporting activity"/>
    <property type="evidence" value="ECO:0007669"/>
    <property type="project" value="UniProtKB-EC"/>
</dbReference>
<sequence length="340" mass="38022">MSKITVKNIAKSFAKRKVLDHIDFEVEDGTVVSLLGPSGCGKTTTLKVIAGLLQPDDGAVFIGDENITKRATEKRGAVIVFQDHLLFPHLNVEQNIGFGLKMAKYPRKEIRERVEEMLDLVKLKGTNRKYPHELSGGQQQRIALARALAVRPKVLLLDEPFSNLDPKLRQEIRELTFAIQRDLRMTTILVTHDKEEALMSSDKIAFMLNGQIKQFGTPEELYQKPNSIEVAHFLGEKNFIPGRIQNGRFQSDIVTIHTAKGDASKAKLMIKPEDIAIFPAGTMDLEGTIVSRKYAGERVYYTVVVFGIELKVVSQSASFYNSGDQVSLEVHLSDPIIFAE</sequence>
<dbReference type="Proteomes" id="UP000531594">
    <property type="component" value="Unassembled WGS sequence"/>
</dbReference>
<keyword evidence="15" id="KW-1185">Reference proteome</keyword>
<dbReference type="InterPro" id="IPR017871">
    <property type="entry name" value="ABC_transporter-like_CS"/>
</dbReference>
<dbReference type="GO" id="GO:0015408">
    <property type="term" value="F:ABC-type ferric iron transporter activity"/>
    <property type="evidence" value="ECO:0007669"/>
    <property type="project" value="InterPro"/>
</dbReference>
<dbReference type="GO" id="GO:0005524">
    <property type="term" value="F:ATP binding"/>
    <property type="evidence" value="ECO:0007669"/>
    <property type="project" value="UniProtKB-KW"/>
</dbReference>
<evidence type="ECO:0000256" key="5">
    <source>
        <dbReference type="ARBA" id="ARBA00022840"/>
    </source>
</evidence>
<dbReference type="InterPro" id="IPR003593">
    <property type="entry name" value="AAA+_ATPase"/>
</dbReference>
<dbReference type="PROSITE" id="PS00211">
    <property type="entry name" value="ABC_TRANSPORTER_1"/>
    <property type="match status" value="1"/>
</dbReference>
<dbReference type="PANTHER" id="PTHR42781">
    <property type="entry name" value="SPERMIDINE/PUTRESCINE IMPORT ATP-BINDING PROTEIN POTA"/>
    <property type="match status" value="1"/>
</dbReference>
<accession>A0A7X0HRI6</accession>
<dbReference type="InterPro" id="IPR008995">
    <property type="entry name" value="Mo/tungstate-bd_C_term_dom"/>
</dbReference>
<evidence type="ECO:0000256" key="4">
    <source>
        <dbReference type="ARBA" id="ARBA00022741"/>
    </source>
</evidence>
<keyword evidence="4" id="KW-0547">Nucleotide-binding</keyword>
<evidence type="ECO:0000313" key="15">
    <source>
        <dbReference type="Proteomes" id="UP000531594"/>
    </source>
</evidence>
<dbReference type="SUPFAM" id="SSF50331">
    <property type="entry name" value="MOP-like"/>
    <property type="match status" value="1"/>
</dbReference>
<evidence type="ECO:0000256" key="3">
    <source>
        <dbReference type="ARBA" id="ARBA00022496"/>
    </source>
</evidence>
<dbReference type="FunFam" id="3.40.50.300:FF:000425">
    <property type="entry name" value="Probable ABC transporter, ATP-binding subunit"/>
    <property type="match status" value="1"/>
</dbReference>
<dbReference type="InterPro" id="IPR050093">
    <property type="entry name" value="ABC_SmlMolc_Importer"/>
</dbReference>
<dbReference type="CDD" id="cd03259">
    <property type="entry name" value="ABC_Carb_Solutes_like"/>
    <property type="match status" value="1"/>
</dbReference>
<dbReference type="PANTHER" id="PTHR42781:SF4">
    <property type="entry name" value="SPERMIDINE_PUTRESCINE IMPORT ATP-BINDING PROTEIN POTA"/>
    <property type="match status" value="1"/>
</dbReference>
<dbReference type="Pfam" id="PF08402">
    <property type="entry name" value="TOBE_2"/>
    <property type="match status" value="1"/>
</dbReference>
<keyword evidence="3" id="KW-0410">Iron transport</keyword>
<comment type="catalytic activity">
    <reaction evidence="9">
        <text>a quaternary ammonium(out) + ATP + H2O = a quaternary ammonium(in) + ADP + phosphate + H(+)</text>
        <dbReference type="Rhea" id="RHEA:11036"/>
        <dbReference type="ChEBI" id="CHEBI:15377"/>
        <dbReference type="ChEBI" id="CHEBI:15378"/>
        <dbReference type="ChEBI" id="CHEBI:30616"/>
        <dbReference type="ChEBI" id="CHEBI:35267"/>
        <dbReference type="ChEBI" id="CHEBI:43474"/>
        <dbReference type="ChEBI" id="CHEBI:456216"/>
        <dbReference type="EC" id="7.6.2.9"/>
    </reaction>
</comment>
<gene>
    <name evidence="14" type="ORF">HNR53_002216</name>
</gene>
<dbReference type="GO" id="GO:0043190">
    <property type="term" value="C:ATP-binding cassette (ABC) transporter complex"/>
    <property type="evidence" value="ECO:0007669"/>
    <property type="project" value="InterPro"/>
</dbReference>
<evidence type="ECO:0000256" key="6">
    <source>
        <dbReference type="ARBA" id="ARBA00023004"/>
    </source>
</evidence>
<dbReference type="Pfam" id="PF00005">
    <property type="entry name" value="ABC_tran"/>
    <property type="match status" value="1"/>
</dbReference>
<evidence type="ECO:0000256" key="8">
    <source>
        <dbReference type="ARBA" id="ARBA00023136"/>
    </source>
</evidence>
<keyword evidence="7" id="KW-0406">Ion transport</keyword>
<dbReference type="PROSITE" id="PS50893">
    <property type="entry name" value="ABC_TRANSPORTER_2"/>
    <property type="match status" value="1"/>
</dbReference>
<evidence type="ECO:0000256" key="7">
    <source>
        <dbReference type="ARBA" id="ARBA00023065"/>
    </source>
</evidence>
<dbReference type="SUPFAM" id="SSF52540">
    <property type="entry name" value="P-loop containing nucleoside triphosphate hydrolases"/>
    <property type="match status" value="1"/>
</dbReference>
<dbReference type="InterPro" id="IPR013611">
    <property type="entry name" value="Transp-assoc_OB_typ2"/>
</dbReference>
<organism evidence="14 15">
    <name type="scientific">Bacillus benzoevorans</name>
    <dbReference type="NCBI Taxonomy" id="1456"/>
    <lineage>
        <taxon>Bacteria</taxon>
        <taxon>Bacillati</taxon>
        <taxon>Bacillota</taxon>
        <taxon>Bacilli</taxon>
        <taxon>Bacillales</taxon>
        <taxon>Bacillaceae</taxon>
        <taxon>Bacillus</taxon>
    </lineage>
</organism>
<keyword evidence="2" id="KW-1003">Cell membrane</keyword>
<dbReference type="SMART" id="SM00382">
    <property type="entry name" value="AAA"/>
    <property type="match status" value="1"/>
</dbReference>
<feature type="domain" description="ABC transporter" evidence="13">
    <location>
        <begin position="4"/>
        <end position="234"/>
    </location>
</feature>
<protein>
    <recommendedName>
        <fullName evidence="12">Carnitine transport ATP-binding protein OpuCA</fullName>
        <ecNumber evidence="11">7.6.2.9</ecNumber>
    </recommendedName>
</protein>
<keyword evidence="8" id="KW-0472">Membrane</keyword>
<evidence type="ECO:0000256" key="9">
    <source>
        <dbReference type="ARBA" id="ARBA00052482"/>
    </source>
</evidence>
<reference evidence="14 15" key="1">
    <citation type="submission" date="2020-08" db="EMBL/GenBank/DDBJ databases">
        <title>Genomic Encyclopedia of Type Strains, Phase IV (KMG-IV): sequencing the most valuable type-strain genomes for metagenomic binning, comparative biology and taxonomic classification.</title>
        <authorList>
            <person name="Goeker M."/>
        </authorList>
    </citation>
    <scope>NUCLEOTIDE SEQUENCE [LARGE SCALE GENOMIC DNA]</scope>
    <source>
        <strain evidence="14 15">DSM 5391</strain>
    </source>
</reference>
<dbReference type="InterPro" id="IPR027417">
    <property type="entry name" value="P-loop_NTPase"/>
</dbReference>
<dbReference type="GO" id="GO:0016887">
    <property type="term" value="F:ATP hydrolysis activity"/>
    <property type="evidence" value="ECO:0007669"/>
    <property type="project" value="InterPro"/>
</dbReference>
<evidence type="ECO:0000256" key="1">
    <source>
        <dbReference type="ARBA" id="ARBA00022448"/>
    </source>
</evidence>
<keyword evidence="5" id="KW-0067">ATP-binding</keyword>
<proteinExistence type="predicted"/>
<comment type="subunit">
    <text evidence="10">The complex is composed of two ATP-binding proteins (OpuCA), two transmembrane proteins (OpuCB and OpuCD) and a solute-binding protein (OpuCC).</text>
</comment>
<dbReference type="InterPro" id="IPR015853">
    <property type="entry name" value="ABC_transpr_FbpC"/>
</dbReference>
<evidence type="ECO:0000256" key="12">
    <source>
        <dbReference type="ARBA" id="ARBA00070305"/>
    </source>
</evidence>
<dbReference type="Gene3D" id="3.40.50.300">
    <property type="entry name" value="P-loop containing nucleotide triphosphate hydrolases"/>
    <property type="match status" value="1"/>
</dbReference>
<dbReference type="RefSeq" id="WP_184525761.1">
    <property type="nucleotide sequence ID" value="NZ_JACHGK010000006.1"/>
</dbReference>
<dbReference type="AlphaFoldDB" id="A0A7X0HRI6"/>
<keyword evidence="1" id="KW-0813">Transport</keyword>
<name>A0A7X0HRI6_9BACI</name>
<evidence type="ECO:0000256" key="2">
    <source>
        <dbReference type="ARBA" id="ARBA00022475"/>
    </source>
</evidence>
<evidence type="ECO:0000256" key="11">
    <source>
        <dbReference type="ARBA" id="ARBA00066388"/>
    </source>
</evidence>